<evidence type="ECO:0000313" key="2">
    <source>
        <dbReference type="Proteomes" id="UP000033684"/>
    </source>
</evidence>
<comment type="caution">
    <text evidence="1">The sequence shown here is derived from an EMBL/GenBank/DDBJ whole genome shotgun (WGS) entry which is preliminary data.</text>
</comment>
<dbReference type="AlphaFoldDB" id="A0A0F3IK25"/>
<dbReference type="Proteomes" id="UP000033684">
    <property type="component" value="Unassembled WGS sequence"/>
</dbReference>
<name>A0A0F3IK25_9GAMM</name>
<reference evidence="2" key="1">
    <citation type="submission" date="2015-03" db="EMBL/GenBank/DDBJ databases">
        <title>Draft genome sequence of a novel methanotroph (Sn10-6) isolated from flooded ricefield rhizosphere in India.</title>
        <authorList>
            <person name="Pandit P.S."/>
            <person name="Pore S.D."/>
            <person name="Arora P."/>
            <person name="Kapse N.G."/>
            <person name="Dhakephalkar P.K."/>
            <person name="Rahalkar M.C."/>
        </authorList>
    </citation>
    <scope>NUCLEOTIDE SEQUENCE [LARGE SCALE GENOMIC DNA]</scope>
    <source>
        <strain evidence="2">Sn10-6</strain>
    </source>
</reference>
<dbReference type="InterPro" id="IPR019270">
    <property type="entry name" value="DUF2283"/>
</dbReference>
<accession>A0A0F3IK25</accession>
<evidence type="ECO:0000313" key="1">
    <source>
        <dbReference type="EMBL" id="KJV06883.1"/>
    </source>
</evidence>
<protein>
    <submittedName>
        <fullName evidence="1">Uncharacterized protein</fullName>
    </submittedName>
</protein>
<organism evidence="1 2">
    <name type="scientific">Methylocucumis oryzae</name>
    <dbReference type="NCBI Taxonomy" id="1632867"/>
    <lineage>
        <taxon>Bacteria</taxon>
        <taxon>Pseudomonadati</taxon>
        <taxon>Pseudomonadota</taxon>
        <taxon>Gammaproteobacteria</taxon>
        <taxon>Methylococcales</taxon>
        <taxon>Methylococcaceae</taxon>
        <taxon>Methylocucumis</taxon>
    </lineage>
</organism>
<dbReference type="Pfam" id="PF10049">
    <property type="entry name" value="DUF2283"/>
    <property type="match status" value="1"/>
</dbReference>
<proteinExistence type="predicted"/>
<dbReference type="RefSeq" id="WP_082081483.1">
    <property type="nucleotide sequence ID" value="NZ_LAJX01000080.1"/>
</dbReference>
<sequence>MTPFSSAAPKMISEVSAALAGAGYELIASQVETGNIDRSTYDHDVEAGYVYFVRPKPSAHFANLAAPVGRTIPFFEVGFNVDVDHDGNVFGIEFLDRTDFFRELRDASVL</sequence>
<dbReference type="EMBL" id="LAJX01000080">
    <property type="protein sequence ID" value="KJV06883.1"/>
    <property type="molecule type" value="Genomic_DNA"/>
</dbReference>
<reference evidence="1 2" key="2">
    <citation type="journal article" date="2016" name="Microb. Ecol.">
        <title>Genome Characteristics of a Novel Type I Methanotroph (Sn10-6) Isolated from a Flooded Indian Rice Field.</title>
        <authorList>
            <person name="Rahalkar M.C."/>
            <person name="Pandit P.S."/>
            <person name="Dhakephalkar P.K."/>
            <person name="Pore S."/>
            <person name="Arora P."/>
            <person name="Kapse N."/>
        </authorList>
    </citation>
    <scope>NUCLEOTIDE SEQUENCE [LARGE SCALE GENOMIC DNA]</scope>
    <source>
        <strain evidence="1 2">Sn10-6</strain>
    </source>
</reference>
<keyword evidence="2" id="KW-1185">Reference proteome</keyword>
<gene>
    <name evidence="1" type="ORF">VZ94_08410</name>
</gene>